<feature type="region of interest" description="Disordered" evidence="1">
    <location>
        <begin position="17"/>
        <end position="36"/>
    </location>
</feature>
<reference evidence="2" key="1">
    <citation type="journal article" date="2020" name="Stud. Mycol.">
        <title>101 Dothideomycetes genomes: a test case for predicting lifestyles and emergence of pathogens.</title>
        <authorList>
            <person name="Haridas S."/>
            <person name="Albert R."/>
            <person name="Binder M."/>
            <person name="Bloem J."/>
            <person name="Labutti K."/>
            <person name="Salamov A."/>
            <person name="Andreopoulos B."/>
            <person name="Baker S."/>
            <person name="Barry K."/>
            <person name="Bills G."/>
            <person name="Bluhm B."/>
            <person name="Cannon C."/>
            <person name="Castanera R."/>
            <person name="Culley D."/>
            <person name="Daum C."/>
            <person name="Ezra D."/>
            <person name="Gonzalez J."/>
            <person name="Henrissat B."/>
            <person name="Kuo A."/>
            <person name="Liang C."/>
            <person name="Lipzen A."/>
            <person name="Lutzoni F."/>
            <person name="Magnuson J."/>
            <person name="Mondo S."/>
            <person name="Nolan M."/>
            <person name="Ohm R."/>
            <person name="Pangilinan J."/>
            <person name="Park H.-J."/>
            <person name="Ramirez L."/>
            <person name="Alfaro M."/>
            <person name="Sun H."/>
            <person name="Tritt A."/>
            <person name="Yoshinaga Y."/>
            <person name="Zwiers L.-H."/>
            <person name="Turgeon B."/>
            <person name="Goodwin S."/>
            <person name="Spatafora J."/>
            <person name="Crous P."/>
            <person name="Grigoriev I."/>
        </authorList>
    </citation>
    <scope>NUCLEOTIDE SEQUENCE</scope>
    <source>
        <strain evidence="2">CBS 207.26</strain>
    </source>
</reference>
<organism evidence="2 3">
    <name type="scientific">Zopfia rhizophila CBS 207.26</name>
    <dbReference type="NCBI Taxonomy" id="1314779"/>
    <lineage>
        <taxon>Eukaryota</taxon>
        <taxon>Fungi</taxon>
        <taxon>Dikarya</taxon>
        <taxon>Ascomycota</taxon>
        <taxon>Pezizomycotina</taxon>
        <taxon>Dothideomycetes</taxon>
        <taxon>Dothideomycetes incertae sedis</taxon>
        <taxon>Zopfiaceae</taxon>
        <taxon>Zopfia</taxon>
    </lineage>
</organism>
<accession>A0A6A6EVU0</accession>
<dbReference type="EMBL" id="ML994610">
    <property type="protein sequence ID" value="KAF2195325.1"/>
    <property type="molecule type" value="Genomic_DNA"/>
</dbReference>
<gene>
    <name evidence="2" type="ORF">K469DRAFT_649146</name>
</gene>
<feature type="compositionally biased region" description="Low complexity" evidence="1">
    <location>
        <begin position="143"/>
        <end position="153"/>
    </location>
</feature>
<keyword evidence="3" id="KW-1185">Reference proteome</keyword>
<dbReference type="Proteomes" id="UP000800200">
    <property type="component" value="Unassembled WGS sequence"/>
</dbReference>
<dbReference type="OrthoDB" id="5396104at2759"/>
<protein>
    <submittedName>
        <fullName evidence="2">Uncharacterized protein</fullName>
    </submittedName>
</protein>
<feature type="region of interest" description="Disordered" evidence="1">
    <location>
        <begin position="143"/>
        <end position="163"/>
    </location>
</feature>
<proteinExistence type="predicted"/>
<name>A0A6A6EVU0_9PEZI</name>
<sequence>MPQSTSKPKLKIHLPPFKSSRLAIPPSPFSPRVPITPRYIPTRARTQTFQSHSSSSPPPPSPLQWLWQCHQCQRTYTLGVTRRCLDDGHFFCAGTTTVKTWRKAYKNPKKVRRHKACASEFDYQGWKYWGKWRRSECSDSLIDGSSSSSSSPESESDSIESGPTKKNCWINCDFPSECRWGRQFGVHTPISVQPSMMPVSPTAPPPPPTTFEGILKIEQVKDKVTAKKSDKMTSRAHC</sequence>
<dbReference type="AlphaFoldDB" id="A0A6A6EVU0"/>
<evidence type="ECO:0000313" key="3">
    <source>
        <dbReference type="Proteomes" id="UP000800200"/>
    </source>
</evidence>
<evidence type="ECO:0000313" key="2">
    <source>
        <dbReference type="EMBL" id="KAF2195325.1"/>
    </source>
</evidence>
<evidence type="ECO:0000256" key="1">
    <source>
        <dbReference type="SAM" id="MobiDB-lite"/>
    </source>
</evidence>